<proteinExistence type="predicted"/>
<dbReference type="PANTHER" id="PTHR35566:SF1">
    <property type="entry name" value="TYPE VI SECRETION SYSTEM BASEPLATE COMPONENT TSSK1"/>
    <property type="match status" value="1"/>
</dbReference>
<dbReference type="KEGG" id="acaf:CA12_03370"/>
<dbReference type="PANTHER" id="PTHR35566">
    <property type="entry name" value="BLR3599 PROTEIN"/>
    <property type="match status" value="1"/>
</dbReference>
<dbReference type="EMBL" id="CP036265">
    <property type="protein sequence ID" value="QDT14266.1"/>
    <property type="molecule type" value="Genomic_DNA"/>
</dbReference>
<dbReference type="NCBIfam" id="TIGR03353">
    <property type="entry name" value="VI_chp_4"/>
    <property type="match status" value="1"/>
</dbReference>
<keyword evidence="2" id="KW-1185">Reference proteome</keyword>
<sequence length="478" mass="52550">MPSFVHWHEGMFLGPQHLQAGENAVATRVARGETWHAPYPYGLADVELDLDGLRDGVLRVPRVRARFRNGTHLLAPGNASLDPLPVPPSAFAAGGPLTIHLAVPLAEAGRSNVAANPADNARYLLDRREVDDENEPGHPQDVAFRRLNAKLIAGEETGGGVPGAGGYETLPLCRLRLGDGAGAAVELDDAYIPPLLRCDAWSGLRSGLLAAARDRLSAAADKASRQMLDRGASFGGANADDLERLFRLQAVNNALPPVAQVAAARGLHPWFAYQELCRAVGAVSIFTDARRAPSDLPLYDHDDLGGCFRSVLASLRPDPGGADYFTAPFYYDVDENRLWSELQQEWLGGGWRFWIGVASELPDAEVTRLLSGELQWKVARMDKVNEVYDRALDSLRLTPEPLPRDLPPKNGDRRWTYWSVNREGSRWREVEEWPYLGIRVNDLATTRRDDAEGRLWLRAKDGRTGSLQFTLFAAPADS</sequence>
<protein>
    <recommendedName>
        <fullName evidence="3">Type VI secretion system baseplate subunit TssK</fullName>
    </recommendedName>
</protein>
<dbReference type="RefSeq" id="WP_145356960.1">
    <property type="nucleotide sequence ID" value="NZ_CP036265.1"/>
</dbReference>
<evidence type="ECO:0000313" key="1">
    <source>
        <dbReference type="EMBL" id="QDT14266.1"/>
    </source>
</evidence>
<organism evidence="1 2">
    <name type="scientific">Alienimonas californiensis</name>
    <dbReference type="NCBI Taxonomy" id="2527989"/>
    <lineage>
        <taxon>Bacteria</taxon>
        <taxon>Pseudomonadati</taxon>
        <taxon>Planctomycetota</taxon>
        <taxon>Planctomycetia</taxon>
        <taxon>Planctomycetales</taxon>
        <taxon>Planctomycetaceae</taxon>
        <taxon>Alienimonas</taxon>
    </lineage>
</organism>
<dbReference type="AlphaFoldDB" id="A0A517P4J1"/>
<name>A0A517P4J1_9PLAN</name>
<dbReference type="Pfam" id="PF05936">
    <property type="entry name" value="T6SS_VasE"/>
    <property type="match status" value="1"/>
</dbReference>
<gene>
    <name evidence="1" type="ORF">CA12_03370</name>
</gene>
<evidence type="ECO:0008006" key="3">
    <source>
        <dbReference type="Google" id="ProtNLM"/>
    </source>
</evidence>
<reference evidence="1 2" key="1">
    <citation type="submission" date="2019-02" db="EMBL/GenBank/DDBJ databases">
        <title>Deep-cultivation of Planctomycetes and their phenomic and genomic characterization uncovers novel biology.</title>
        <authorList>
            <person name="Wiegand S."/>
            <person name="Jogler M."/>
            <person name="Boedeker C."/>
            <person name="Pinto D."/>
            <person name="Vollmers J."/>
            <person name="Rivas-Marin E."/>
            <person name="Kohn T."/>
            <person name="Peeters S.H."/>
            <person name="Heuer A."/>
            <person name="Rast P."/>
            <person name="Oberbeckmann S."/>
            <person name="Bunk B."/>
            <person name="Jeske O."/>
            <person name="Meyerdierks A."/>
            <person name="Storesund J.E."/>
            <person name="Kallscheuer N."/>
            <person name="Luecker S."/>
            <person name="Lage O.M."/>
            <person name="Pohl T."/>
            <person name="Merkel B.J."/>
            <person name="Hornburger P."/>
            <person name="Mueller R.-W."/>
            <person name="Bruemmer F."/>
            <person name="Labrenz M."/>
            <person name="Spormann A.M."/>
            <person name="Op den Camp H."/>
            <person name="Overmann J."/>
            <person name="Amann R."/>
            <person name="Jetten M.S.M."/>
            <person name="Mascher T."/>
            <person name="Medema M.H."/>
            <person name="Devos D.P."/>
            <person name="Kaster A.-K."/>
            <person name="Ovreas L."/>
            <person name="Rohde M."/>
            <person name="Galperin M.Y."/>
            <person name="Jogler C."/>
        </authorList>
    </citation>
    <scope>NUCLEOTIDE SEQUENCE [LARGE SCALE GENOMIC DNA]</scope>
    <source>
        <strain evidence="1 2">CA12</strain>
    </source>
</reference>
<accession>A0A517P4J1</accession>
<dbReference type="OrthoDB" id="9775333at2"/>
<evidence type="ECO:0000313" key="2">
    <source>
        <dbReference type="Proteomes" id="UP000318741"/>
    </source>
</evidence>
<dbReference type="InterPro" id="IPR010263">
    <property type="entry name" value="T6SS_TssK"/>
</dbReference>
<dbReference type="Proteomes" id="UP000318741">
    <property type="component" value="Chromosome"/>
</dbReference>